<evidence type="ECO:0000313" key="4">
    <source>
        <dbReference type="Proteomes" id="UP000233343"/>
    </source>
</evidence>
<accession>A0A2N0Z8W4</accession>
<dbReference type="EMBL" id="PISD01000084">
    <property type="protein sequence ID" value="PKG25954.1"/>
    <property type="molecule type" value="Genomic_DNA"/>
</dbReference>
<gene>
    <name evidence="3" type="ORF">CWS20_26640</name>
</gene>
<keyword evidence="3" id="KW-0645">Protease</keyword>
<keyword evidence="3" id="KW-0482">Metalloprotease</keyword>
<evidence type="ECO:0000256" key="1">
    <source>
        <dbReference type="SAM" id="Phobius"/>
    </source>
</evidence>
<keyword evidence="4" id="KW-1185">Reference proteome</keyword>
<reference evidence="3 4" key="1">
    <citation type="journal article" date="2010" name="Int. J. Syst. Evol. Microbiol.">
        <title>Bacillus horneckiae sp. nov., isolated from a spacecraft-assembly clean room.</title>
        <authorList>
            <person name="Vaishampayan P."/>
            <person name="Probst A."/>
            <person name="Krishnamurthi S."/>
            <person name="Ghosh S."/>
            <person name="Osman S."/>
            <person name="McDowall A."/>
            <person name="Ruckmani A."/>
            <person name="Mayilraj S."/>
            <person name="Venkateswaran K."/>
        </authorList>
    </citation>
    <scope>NUCLEOTIDE SEQUENCE [LARGE SCALE GENOMIC DNA]</scope>
    <source>
        <strain evidence="4">1PO1SC</strain>
    </source>
</reference>
<feature type="transmembrane region" description="Helical" evidence="1">
    <location>
        <begin position="135"/>
        <end position="152"/>
    </location>
</feature>
<feature type="domain" description="CAAX prenyl protease 2/Lysostaphin resistance protein A-like" evidence="2">
    <location>
        <begin position="104"/>
        <end position="195"/>
    </location>
</feature>
<feature type="transmembrane region" description="Helical" evidence="1">
    <location>
        <begin position="158"/>
        <end position="177"/>
    </location>
</feature>
<dbReference type="RefSeq" id="WP_066196727.1">
    <property type="nucleotide sequence ID" value="NZ_CP194732.1"/>
</dbReference>
<sequence length="203" mass="23794">MIKKVPDIRLIVGFLIAHVLMYFTFMDRSIFWYMFAATMLFLISYAILNGEIDDEASFGKYLTFGLLSGLLLYSVFWTGYFLIEWLNLPFSNSISKLYGRYAPSNIWQYMILLFILVPGEEIFWRGFIQKRVMKYTTVSVGVFLSAFLYASVHFYSGYWILALAAFIAGIFWGYLYIWKRSIPLLIVSHIIFDLMLFILLPLN</sequence>
<feature type="transmembrane region" description="Helical" evidence="1">
    <location>
        <begin position="7"/>
        <end position="25"/>
    </location>
</feature>
<dbReference type="GO" id="GO:0006508">
    <property type="term" value="P:proteolysis"/>
    <property type="evidence" value="ECO:0007669"/>
    <property type="project" value="UniProtKB-KW"/>
</dbReference>
<feature type="transmembrane region" description="Helical" evidence="1">
    <location>
        <begin position="61"/>
        <end position="83"/>
    </location>
</feature>
<keyword evidence="1" id="KW-0812">Transmembrane</keyword>
<name>A0A2N0Z8W4_9BACI</name>
<comment type="caution">
    <text evidence="3">The sequence shown here is derived from an EMBL/GenBank/DDBJ whole genome shotgun (WGS) entry which is preliminary data.</text>
</comment>
<feature type="transmembrane region" description="Helical" evidence="1">
    <location>
        <begin position="184"/>
        <end position="202"/>
    </location>
</feature>
<evidence type="ECO:0000259" key="2">
    <source>
        <dbReference type="Pfam" id="PF02517"/>
    </source>
</evidence>
<evidence type="ECO:0000313" key="3">
    <source>
        <dbReference type="EMBL" id="PKG25954.1"/>
    </source>
</evidence>
<proteinExistence type="predicted"/>
<keyword evidence="1" id="KW-0472">Membrane</keyword>
<dbReference type="GO" id="GO:0080120">
    <property type="term" value="P:CAAX-box protein maturation"/>
    <property type="evidence" value="ECO:0007669"/>
    <property type="project" value="UniProtKB-ARBA"/>
</dbReference>
<keyword evidence="1" id="KW-1133">Transmembrane helix</keyword>
<dbReference type="Pfam" id="PF02517">
    <property type="entry name" value="Rce1-like"/>
    <property type="match status" value="1"/>
</dbReference>
<dbReference type="GO" id="GO:0004175">
    <property type="term" value="F:endopeptidase activity"/>
    <property type="evidence" value="ECO:0007669"/>
    <property type="project" value="UniProtKB-ARBA"/>
</dbReference>
<dbReference type="AlphaFoldDB" id="A0A2N0Z8W4"/>
<keyword evidence="3" id="KW-0378">Hydrolase</keyword>
<dbReference type="InterPro" id="IPR003675">
    <property type="entry name" value="Rce1/LyrA-like_dom"/>
</dbReference>
<protein>
    <submittedName>
        <fullName evidence="3">CPBP family intramembrane metalloprotease</fullName>
    </submittedName>
</protein>
<feature type="transmembrane region" description="Helical" evidence="1">
    <location>
        <begin position="31"/>
        <end position="49"/>
    </location>
</feature>
<dbReference type="Proteomes" id="UP000233343">
    <property type="component" value="Unassembled WGS sequence"/>
</dbReference>
<feature type="transmembrane region" description="Helical" evidence="1">
    <location>
        <begin position="106"/>
        <end position="123"/>
    </location>
</feature>
<dbReference type="GO" id="GO:0008237">
    <property type="term" value="F:metallopeptidase activity"/>
    <property type="evidence" value="ECO:0007669"/>
    <property type="project" value="UniProtKB-KW"/>
</dbReference>
<organism evidence="3 4">
    <name type="scientific">Cytobacillus horneckiae</name>
    <dbReference type="NCBI Taxonomy" id="549687"/>
    <lineage>
        <taxon>Bacteria</taxon>
        <taxon>Bacillati</taxon>
        <taxon>Bacillota</taxon>
        <taxon>Bacilli</taxon>
        <taxon>Bacillales</taxon>
        <taxon>Bacillaceae</taxon>
        <taxon>Cytobacillus</taxon>
    </lineage>
</organism>